<dbReference type="EMBL" id="OW970315">
    <property type="protein sequence ID" value="CAH6334467.1"/>
    <property type="molecule type" value="Genomic_DNA"/>
</dbReference>
<dbReference type="SUPFAM" id="SSF55729">
    <property type="entry name" value="Acyl-CoA N-acyltransferases (Nat)"/>
    <property type="match status" value="1"/>
</dbReference>
<dbReference type="GO" id="GO:0016747">
    <property type="term" value="F:acyltransferase activity, transferring groups other than amino-acyl groups"/>
    <property type="evidence" value="ECO:0007669"/>
    <property type="project" value="InterPro"/>
</dbReference>
<reference evidence="2" key="1">
    <citation type="submission" date="2022-05" db="EMBL/GenBank/DDBJ databases">
        <authorList>
            <person name="Pothier F. J."/>
        </authorList>
    </citation>
    <scope>NUCLEOTIDE SEQUENCE</scope>
    <source>
        <strain evidence="2">DAPP-PG734</strain>
    </source>
</reference>
<dbReference type="Proteomes" id="UP001158961">
    <property type="component" value="Chromosome"/>
</dbReference>
<proteinExistence type="predicted"/>
<dbReference type="AlphaFoldDB" id="A0AAN2FFL0"/>
<evidence type="ECO:0000313" key="2">
    <source>
        <dbReference type="EMBL" id="CAH6334467.1"/>
    </source>
</evidence>
<feature type="domain" description="N-acetyltransferase" evidence="1">
    <location>
        <begin position="3"/>
        <end position="170"/>
    </location>
</feature>
<evidence type="ECO:0000313" key="3">
    <source>
        <dbReference type="Proteomes" id="UP001158961"/>
    </source>
</evidence>
<protein>
    <submittedName>
        <fullName evidence="2">GNAT family N-acetyltransferase</fullName>
    </submittedName>
</protein>
<gene>
    <name evidence="2" type="ORF">DAPPPG734_18450</name>
</gene>
<dbReference type="Pfam" id="PF00583">
    <property type="entry name" value="Acetyltransf_1"/>
    <property type="match status" value="1"/>
</dbReference>
<dbReference type="Gene3D" id="3.40.630.30">
    <property type="match status" value="1"/>
</dbReference>
<dbReference type="RefSeq" id="WP_031592674.1">
    <property type="nucleotide sequence ID" value="NZ_JNVA01000034.1"/>
</dbReference>
<dbReference type="PROSITE" id="PS51186">
    <property type="entry name" value="GNAT"/>
    <property type="match status" value="1"/>
</dbReference>
<accession>A0AAN2FFL0</accession>
<sequence>MTLILREARQSDASLLNELGVRTYTHHFEKYWTHREELDDFLLQEYSLQVIKRSLADPSAGWYVAETSAPVGFVKVIWHCTIPETTLHGTLLKKLYLTEGTTGKSYGQLIFNEVAEMAKERGSDFLWLEVLKENTRARRFYERQGMTFIRDNFYNTASQDVTVHVLGMNL</sequence>
<evidence type="ECO:0000259" key="1">
    <source>
        <dbReference type="PROSITE" id="PS51186"/>
    </source>
</evidence>
<dbReference type="InterPro" id="IPR000182">
    <property type="entry name" value="GNAT_dom"/>
</dbReference>
<name>A0AAN2FFL0_ENTAG</name>
<organism evidence="2 3">
    <name type="scientific">Enterobacter agglomerans</name>
    <name type="common">Erwinia herbicola</name>
    <name type="synonym">Pantoea agglomerans</name>
    <dbReference type="NCBI Taxonomy" id="549"/>
    <lineage>
        <taxon>Bacteria</taxon>
        <taxon>Pseudomonadati</taxon>
        <taxon>Pseudomonadota</taxon>
        <taxon>Gammaproteobacteria</taxon>
        <taxon>Enterobacterales</taxon>
        <taxon>Erwiniaceae</taxon>
        <taxon>Pantoea</taxon>
        <taxon>Pantoea agglomerans group</taxon>
    </lineage>
</organism>
<dbReference type="InterPro" id="IPR016181">
    <property type="entry name" value="Acyl_CoA_acyltransferase"/>
</dbReference>